<keyword evidence="4 9" id="KW-0479">Metal-binding</keyword>
<keyword evidence="9" id="KW-0464">Manganese</keyword>
<feature type="compositionally biased region" description="Acidic residues" evidence="10">
    <location>
        <begin position="10"/>
        <end position="19"/>
    </location>
</feature>
<evidence type="ECO:0000256" key="9">
    <source>
        <dbReference type="PIRSR" id="PIRSR604808-2"/>
    </source>
</evidence>
<evidence type="ECO:0000313" key="12">
    <source>
        <dbReference type="EMBL" id="CAG5926888.1"/>
    </source>
</evidence>
<keyword evidence="13" id="KW-1185">Reference proteome</keyword>
<dbReference type="InterPro" id="IPR036691">
    <property type="entry name" value="Endo/exonu/phosph_ase_sf"/>
</dbReference>
<accession>A0A8S4B4S4</accession>
<dbReference type="Gene3D" id="3.60.10.10">
    <property type="entry name" value="Endonuclease/exonuclease/phosphatase"/>
    <property type="match status" value="1"/>
</dbReference>
<dbReference type="InterPro" id="IPR005135">
    <property type="entry name" value="Endo/exonuclease/phosphatase"/>
</dbReference>
<dbReference type="GO" id="GO:0005634">
    <property type="term" value="C:nucleus"/>
    <property type="evidence" value="ECO:0007669"/>
    <property type="project" value="TreeGrafter"/>
</dbReference>
<evidence type="ECO:0000256" key="2">
    <source>
        <dbReference type="ARBA" id="ARBA00007092"/>
    </source>
</evidence>
<keyword evidence="5" id="KW-0227">DNA damage</keyword>
<feature type="binding site" evidence="9">
    <location>
        <position position="92"/>
    </location>
    <ligand>
        <name>Mg(2+)</name>
        <dbReference type="ChEBI" id="CHEBI:18420"/>
        <label>1</label>
    </ligand>
</feature>
<evidence type="ECO:0000256" key="1">
    <source>
        <dbReference type="ARBA" id="ARBA00000493"/>
    </source>
</evidence>
<dbReference type="Pfam" id="PF03372">
    <property type="entry name" value="Exo_endo_phos"/>
    <property type="match status" value="1"/>
</dbReference>
<keyword evidence="6" id="KW-0378">Hydrolase</keyword>
<evidence type="ECO:0000256" key="7">
    <source>
        <dbReference type="ARBA" id="ARBA00022842"/>
    </source>
</evidence>
<dbReference type="InterPro" id="IPR020847">
    <property type="entry name" value="AP_endonuclease_F1_BS"/>
</dbReference>
<name>A0A8S4B4S4_9TELE</name>
<evidence type="ECO:0000256" key="4">
    <source>
        <dbReference type="ARBA" id="ARBA00022723"/>
    </source>
</evidence>
<comment type="cofactor">
    <cofactor evidence="9">
        <name>Mg(2+)</name>
        <dbReference type="ChEBI" id="CHEBI:18420"/>
    </cofactor>
    <cofactor evidence="9">
        <name>Mn(2+)</name>
        <dbReference type="ChEBI" id="CHEBI:29035"/>
    </cofactor>
    <text evidence="9">Probably binds two magnesium or manganese ions per subunit.</text>
</comment>
<dbReference type="AlphaFoldDB" id="A0A8S4B4S4"/>
<dbReference type="GO" id="GO:0008081">
    <property type="term" value="F:phosphoric diester hydrolase activity"/>
    <property type="evidence" value="ECO:0007669"/>
    <property type="project" value="TreeGrafter"/>
</dbReference>
<dbReference type="OrthoDB" id="498125at2759"/>
<dbReference type="GO" id="GO:0046872">
    <property type="term" value="F:metal ion binding"/>
    <property type="evidence" value="ECO:0007669"/>
    <property type="project" value="UniProtKB-KW"/>
</dbReference>
<dbReference type="Proteomes" id="UP000677803">
    <property type="component" value="Unassembled WGS sequence"/>
</dbReference>
<comment type="caution">
    <text evidence="12">The sequence shown here is derived from an EMBL/GenBank/DDBJ whole genome shotgun (WGS) entry which is preliminary data.</text>
</comment>
<dbReference type="GO" id="GO:0006284">
    <property type="term" value="P:base-excision repair"/>
    <property type="evidence" value="ECO:0007669"/>
    <property type="project" value="TreeGrafter"/>
</dbReference>
<dbReference type="PANTHER" id="PTHR22748:SF6">
    <property type="entry name" value="DNA-(APURINIC OR APYRIMIDINIC SITE) ENDONUCLEASE"/>
    <property type="match status" value="1"/>
</dbReference>
<sequence length="126" mass="13911">MKRGKKTEEEAVAAEEGENETGAASVKKAKKAKEPEAPVLYEDPPDKLTSQDGRSANTKITSWNVDGLRAWVKKKGLDWVREEAPDVLCLQETKCADKDLPADITSMPEYPHKYWAASQGKEGYSG</sequence>
<feature type="binding site" evidence="9">
    <location>
        <position position="64"/>
    </location>
    <ligand>
        <name>Mg(2+)</name>
        <dbReference type="ChEBI" id="CHEBI:18420"/>
        <label>1</label>
    </ligand>
</feature>
<dbReference type="GO" id="GO:0003906">
    <property type="term" value="F:DNA-(apurinic or apyrimidinic site) endonuclease activity"/>
    <property type="evidence" value="ECO:0007669"/>
    <property type="project" value="TreeGrafter"/>
</dbReference>
<feature type="non-terminal residue" evidence="12">
    <location>
        <position position="1"/>
    </location>
</feature>
<evidence type="ECO:0000256" key="3">
    <source>
        <dbReference type="ARBA" id="ARBA00012115"/>
    </source>
</evidence>
<dbReference type="SUPFAM" id="SSF56219">
    <property type="entry name" value="DNase I-like"/>
    <property type="match status" value="1"/>
</dbReference>
<dbReference type="PROSITE" id="PS00726">
    <property type="entry name" value="AP_NUCLEASE_F1_1"/>
    <property type="match status" value="1"/>
</dbReference>
<dbReference type="EMBL" id="CAJRST010011113">
    <property type="protein sequence ID" value="CAG5926888.1"/>
    <property type="molecule type" value="Genomic_DNA"/>
</dbReference>
<feature type="region of interest" description="Disordered" evidence="10">
    <location>
        <begin position="1"/>
        <end position="56"/>
    </location>
</feature>
<dbReference type="GO" id="GO:0003677">
    <property type="term" value="F:DNA binding"/>
    <property type="evidence" value="ECO:0007669"/>
    <property type="project" value="InterPro"/>
</dbReference>
<dbReference type="InterPro" id="IPR004808">
    <property type="entry name" value="AP_endonuc_1"/>
</dbReference>
<comment type="catalytic activity">
    <reaction evidence="1">
        <text>Exonucleolytic cleavage in the 3'- to 5'-direction to yield nucleoside 5'-phosphates.</text>
        <dbReference type="EC" id="3.1.11.2"/>
    </reaction>
</comment>
<evidence type="ECO:0000256" key="8">
    <source>
        <dbReference type="ARBA" id="ARBA00023204"/>
    </source>
</evidence>
<dbReference type="EC" id="3.1.11.2" evidence="3"/>
<gene>
    <name evidence="12" type="ORF">MMEN_LOCUS11090</name>
</gene>
<keyword evidence="8" id="KW-0234">DNA repair</keyword>
<evidence type="ECO:0000313" key="13">
    <source>
        <dbReference type="Proteomes" id="UP000677803"/>
    </source>
</evidence>
<evidence type="ECO:0000259" key="11">
    <source>
        <dbReference type="Pfam" id="PF03372"/>
    </source>
</evidence>
<dbReference type="GO" id="GO:0008311">
    <property type="term" value="F:double-stranded DNA 3'-5' DNA exonuclease activity"/>
    <property type="evidence" value="ECO:0007669"/>
    <property type="project" value="UniProtKB-EC"/>
</dbReference>
<comment type="similarity">
    <text evidence="2">Belongs to the DNA repair enzymes AP/ExoA family.</text>
</comment>
<organism evidence="12 13">
    <name type="scientific">Menidia menidia</name>
    <name type="common">Atlantic silverside</name>
    <dbReference type="NCBI Taxonomy" id="238744"/>
    <lineage>
        <taxon>Eukaryota</taxon>
        <taxon>Metazoa</taxon>
        <taxon>Chordata</taxon>
        <taxon>Craniata</taxon>
        <taxon>Vertebrata</taxon>
        <taxon>Euteleostomi</taxon>
        <taxon>Actinopterygii</taxon>
        <taxon>Neopterygii</taxon>
        <taxon>Teleostei</taxon>
        <taxon>Neoteleostei</taxon>
        <taxon>Acanthomorphata</taxon>
        <taxon>Ovalentaria</taxon>
        <taxon>Atherinomorphae</taxon>
        <taxon>Atheriniformes</taxon>
        <taxon>Atherinopsidae</taxon>
        <taxon>Menidiinae</taxon>
        <taxon>Menidia</taxon>
    </lineage>
</organism>
<evidence type="ECO:0000256" key="5">
    <source>
        <dbReference type="ARBA" id="ARBA00022763"/>
    </source>
</evidence>
<dbReference type="PANTHER" id="PTHR22748">
    <property type="entry name" value="AP ENDONUCLEASE"/>
    <property type="match status" value="1"/>
</dbReference>
<evidence type="ECO:0000256" key="6">
    <source>
        <dbReference type="ARBA" id="ARBA00022801"/>
    </source>
</evidence>
<proteinExistence type="inferred from homology"/>
<reference evidence="12" key="1">
    <citation type="submission" date="2021-05" db="EMBL/GenBank/DDBJ databases">
        <authorList>
            <person name="Tigano A."/>
        </authorList>
    </citation>
    <scope>NUCLEOTIDE SEQUENCE</scope>
</reference>
<keyword evidence="7 9" id="KW-0460">Magnesium</keyword>
<protein>
    <recommendedName>
        <fullName evidence="3">exodeoxyribonuclease III</fullName>
        <ecNumber evidence="3">3.1.11.2</ecNumber>
    </recommendedName>
</protein>
<evidence type="ECO:0000256" key="10">
    <source>
        <dbReference type="SAM" id="MobiDB-lite"/>
    </source>
</evidence>
<feature type="domain" description="Endonuclease/exonuclease/phosphatase" evidence="11">
    <location>
        <begin position="62"/>
        <end position="107"/>
    </location>
</feature>